<dbReference type="Pfam" id="PF00005">
    <property type="entry name" value="ABC_tran"/>
    <property type="match status" value="1"/>
</dbReference>
<proteinExistence type="inferred from homology"/>
<reference evidence="6 7" key="1">
    <citation type="submission" date="2012-02" db="EMBL/GenBank/DDBJ databases">
        <title>Complete genome sequence of Phycisphaera mikurensis NBRC 102666.</title>
        <authorList>
            <person name="Ankai A."/>
            <person name="Hosoyama A."/>
            <person name="Terui Y."/>
            <person name="Sekine M."/>
            <person name="Fukai R."/>
            <person name="Kato Y."/>
            <person name="Nakamura S."/>
            <person name="Yamada-Narita S."/>
            <person name="Kawakoshi A."/>
            <person name="Fukunaga Y."/>
            <person name="Yamazaki S."/>
            <person name="Fujita N."/>
        </authorList>
    </citation>
    <scope>NUCLEOTIDE SEQUENCE [LARGE SCALE GENOMIC DNA]</scope>
    <source>
        <strain evidence="7">NBRC 102666 / KCTC 22515 / FYK2301M01</strain>
    </source>
</reference>
<dbReference type="PROSITE" id="PS00211">
    <property type="entry name" value="ABC_TRANSPORTER_1"/>
    <property type="match status" value="1"/>
</dbReference>
<evidence type="ECO:0000313" key="6">
    <source>
        <dbReference type="EMBL" id="BAM03717.1"/>
    </source>
</evidence>
<dbReference type="OrthoDB" id="9806726at2"/>
<feature type="domain" description="ABC transporter" evidence="5">
    <location>
        <begin position="20"/>
        <end position="254"/>
    </location>
</feature>
<dbReference type="SUPFAM" id="SSF52540">
    <property type="entry name" value="P-loop containing nucleoside triphosphate hydrolases"/>
    <property type="match status" value="1"/>
</dbReference>
<dbReference type="GO" id="GO:0005524">
    <property type="term" value="F:ATP binding"/>
    <property type="evidence" value="ECO:0007669"/>
    <property type="project" value="UniProtKB-KW"/>
</dbReference>
<dbReference type="RefSeq" id="WP_014436935.1">
    <property type="nucleotide sequence ID" value="NC_017080.1"/>
</dbReference>
<dbReference type="GO" id="GO:0016887">
    <property type="term" value="F:ATP hydrolysis activity"/>
    <property type="evidence" value="ECO:0007669"/>
    <property type="project" value="InterPro"/>
</dbReference>
<dbReference type="InterPro" id="IPR027417">
    <property type="entry name" value="P-loop_NTPase"/>
</dbReference>
<keyword evidence="2" id="KW-0813">Transport</keyword>
<accession>I0IEM9</accession>
<dbReference type="eggNOG" id="COG1121">
    <property type="taxonomic scope" value="Bacteria"/>
</dbReference>
<evidence type="ECO:0000313" key="7">
    <source>
        <dbReference type="Proteomes" id="UP000007881"/>
    </source>
</evidence>
<dbReference type="EMBL" id="AP012338">
    <property type="protein sequence ID" value="BAM03717.1"/>
    <property type="molecule type" value="Genomic_DNA"/>
</dbReference>
<dbReference type="SMART" id="SM00382">
    <property type="entry name" value="AAA"/>
    <property type="match status" value="1"/>
</dbReference>
<dbReference type="InterPro" id="IPR003439">
    <property type="entry name" value="ABC_transporter-like_ATP-bd"/>
</dbReference>
<dbReference type="InterPro" id="IPR003593">
    <property type="entry name" value="AAA+_ATPase"/>
</dbReference>
<dbReference type="AlphaFoldDB" id="I0IEM9"/>
<keyword evidence="4 6" id="KW-0067">ATP-binding</keyword>
<evidence type="ECO:0000256" key="1">
    <source>
        <dbReference type="ARBA" id="ARBA00005417"/>
    </source>
</evidence>
<protein>
    <submittedName>
        <fullName evidence="6">ABC transporter ATP-binding protein</fullName>
    </submittedName>
</protein>
<keyword evidence="3" id="KW-0547">Nucleotide-binding</keyword>
<evidence type="ECO:0000256" key="4">
    <source>
        <dbReference type="ARBA" id="ARBA00022840"/>
    </source>
</evidence>
<dbReference type="HOGENOM" id="CLU_000604_1_11_0"/>
<keyword evidence="7" id="KW-1185">Reference proteome</keyword>
<evidence type="ECO:0000256" key="3">
    <source>
        <dbReference type="ARBA" id="ARBA00022741"/>
    </source>
</evidence>
<evidence type="ECO:0000256" key="2">
    <source>
        <dbReference type="ARBA" id="ARBA00022448"/>
    </source>
</evidence>
<dbReference type="InterPro" id="IPR017871">
    <property type="entry name" value="ABC_transporter-like_CS"/>
</dbReference>
<organism evidence="6 7">
    <name type="scientific">Phycisphaera mikurensis (strain NBRC 102666 / KCTC 22515 / FYK2301M01)</name>
    <dbReference type="NCBI Taxonomy" id="1142394"/>
    <lineage>
        <taxon>Bacteria</taxon>
        <taxon>Pseudomonadati</taxon>
        <taxon>Planctomycetota</taxon>
        <taxon>Phycisphaerae</taxon>
        <taxon>Phycisphaerales</taxon>
        <taxon>Phycisphaeraceae</taxon>
        <taxon>Phycisphaera</taxon>
    </lineage>
</organism>
<comment type="similarity">
    <text evidence="1">Belongs to the ABC transporter superfamily.</text>
</comment>
<dbReference type="InterPro" id="IPR050153">
    <property type="entry name" value="Metal_Ion_Import_ABC"/>
</dbReference>
<dbReference type="PROSITE" id="PS50893">
    <property type="entry name" value="ABC_TRANSPORTER_2"/>
    <property type="match status" value="1"/>
</dbReference>
<dbReference type="PANTHER" id="PTHR42734">
    <property type="entry name" value="METAL TRANSPORT SYSTEM ATP-BINDING PROTEIN TM_0124-RELATED"/>
    <property type="match status" value="1"/>
</dbReference>
<dbReference type="Proteomes" id="UP000007881">
    <property type="component" value="Chromosome"/>
</dbReference>
<name>I0IEM9_PHYMF</name>
<dbReference type="KEGG" id="phm:PSMK_15580"/>
<sequence>MIATASPAAAPTRQSGDPEVEADTLLFGLRDASLGYGGKVVLRGVNLQVRAGEFWCLLGPNGEGKTTLVKTLLGALRPRRGQLHREPAVFRRGRVSYVPQRCESNPVLPTSVLEFVGGGLVGVRADAARRAGRLRRALALVGLASAARRNFWTLSGGQRQRAMVARALVRDPRLLVLDEPVAGLDFSAAASVLAVLRDLHQTWGVTIVLVTHELETAKRHATHAALFRGGAVAAGPAGELLTEERLAATFGVAAAGVEVDAAAGSAAAAAAVSVPELPPPARPAPVENAAP</sequence>
<dbReference type="PANTHER" id="PTHR42734:SF5">
    <property type="entry name" value="IRON TRANSPORT SYSTEM ATP-BINDING PROTEIN HI_0361-RELATED"/>
    <property type="match status" value="1"/>
</dbReference>
<dbReference type="STRING" id="1142394.PSMK_15580"/>
<dbReference type="Gene3D" id="3.40.50.300">
    <property type="entry name" value="P-loop containing nucleotide triphosphate hydrolases"/>
    <property type="match status" value="1"/>
</dbReference>
<evidence type="ECO:0000259" key="5">
    <source>
        <dbReference type="PROSITE" id="PS50893"/>
    </source>
</evidence>
<gene>
    <name evidence="6" type="ordered locus">PSMK_15580</name>
</gene>